<organism evidence="1 2">
    <name type="scientific">Powai lake megavirus</name>
    <dbReference type="NCBI Taxonomy" id="1842663"/>
    <lineage>
        <taxon>Viruses</taxon>
        <taxon>Varidnaviria</taxon>
        <taxon>Bamfordvirae</taxon>
        <taxon>Nucleocytoviricota</taxon>
        <taxon>Megaviricetes</taxon>
        <taxon>Imitervirales</taxon>
        <taxon>Mimiviridae</taxon>
        <taxon>Megamimivirinae</taxon>
        <taxon>Megavirus</taxon>
        <taxon>Megavirus powaiense</taxon>
    </lineage>
</organism>
<accession>A0A167RR57</accession>
<proteinExistence type="predicted"/>
<protein>
    <submittedName>
        <fullName evidence="1">Uncharacterized protein</fullName>
    </submittedName>
</protein>
<evidence type="ECO:0000313" key="1">
    <source>
        <dbReference type="EMBL" id="ANB51137.1"/>
    </source>
</evidence>
<dbReference type="KEGG" id="vg:80513499"/>
<keyword evidence="2" id="KW-1185">Reference proteome</keyword>
<evidence type="ECO:0000313" key="2">
    <source>
        <dbReference type="Proteomes" id="UP000241365"/>
    </source>
</evidence>
<dbReference type="EMBL" id="KU877344">
    <property type="protein sequence ID" value="ANB51137.1"/>
    <property type="molecule type" value="Genomic_DNA"/>
</dbReference>
<dbReference type="GeneID" id="80513499"/>
<name>A0A167RR57_9VIRU</name>
<reference evidence="1 2" key="1">
    <citation type="journal article" date="2016" name="Genome Announc.">
        <title>Complete Genome Sequence of a New Megavirus Family Member Isolated from an Inland Water Lake for the First Time in India.</title>
        <authorList>
            <person name="Chatterjee A."/>
            <person name="Ali F."/>
            <person name="Bange D."/>
            <person name="Kondabagil K."/>
        </authorList>
    </citation>
    <scope>NUCLEOTIDE SEQUENCE [LARGE SCALE GENOMIC DNA]</scope>
    <source>
        <strain evidence="1">1</strain>
    </source>
</reference>
<dbReference type="RefSeq" id="YP_010776888.1">
    <property type="nucleotide sequence ID" value="NC_075034.1"/>
</dbReference>
<dbReference type="Proteomes" id="UP000241365">
    <property type="component" value="Segment"/>
</dbReference>
<sequence length="178" mass="21470">MMHKNNIDMIACMFKLPFEKNMILMDFGIEPITVDDQVVKNIVCGFLYNHHEKLSKLKRLDSLMYIDYAELELDHIYKHSSFLDCSLPLMEFLMEHGYRRFHEPDDDGQTALFRIYLDRMETIKELVPEFDEKIKLLKKYGAVCPKNKYNHTPRDRYYHLHIKRLPYIEKYLKESDIV</sequence>